<reference evidence="4" key="1">
    <citation type="journal article" date="2023" name="Mol. Phylogenet. Evol.">
        <title>Genome-scale phylogeny and comparative genomics of the fungal order Sordariales.</title>
        <authorList>
            <person name="Hensen N."/>
            <person name="Bonometti L."/>
            <person name="Westerberg I."/>
            <person name="Brannstrom I.O."/>
            <person name="Guillou S."/>
            <person name="Cros-Aarteil S."/>
            <person name="Calhoun S."/>
            <person name="Haridas S."/>
            <person name="Kuo A."/>
            <person name="Mondo S."/>
            <person name="Pangilinan J."/>
            <person name="Riley R."/>
            <person name="LaButti K."/>
            <person name="Andreopoulos B."/>
            <person name="Lipzen A."/>
            <person name="Chen C."/>
            <person name="Yan M."/>
            <person name="Daum C."/>
            <person name="Ng V."/>
            <person name="Clum A."/>
            <person name="Steindorff A."/>
            <person name="Ohm R.A."/>
            <person name="Martin F."/>
            <person name="Silar P."/>
            <person name="Natvig D.O."/>
            <person name="Lalanne C."/>
            <person name="Gautier V."/>
            <person name="Ament-Velasquez S.L."/>
            <person name="Kruys A."/>
            <person name="Hutchinson M.I."/>
            <person name="Powell A.J."/>
            <person name="Barry K."/>
            <person name="Miller A.N."/>
            <person name="Grigoriev I.V."/>
            <person name="Debuchy R."/>
            <person name="Gladieux P."/>
            <person name="Hiltunen Thoren M."/>
            <person name="Johannesson H."/>
        </authorList>
    </citation>
    <scope>NUCLEOTIDE SEQUENCE</scope>
    <source>
        <strain evidence="4">CBS 103.79</strain>
    </source>
</reference>
<dbReference type="AlphaFoldDB" id="A0AAN6MF90"/>
<dbReference type="EMBL" id="MU855751">
    <property type="protein sequence ID" value="KAK3899700.1"/>
    <property type="molecule type" value="Genomic_DNA"/>
</dbReference>
<keyword evidence="3" id="KW-0472">Membrane</keyword>
<evidence type="ECO:0000256" key="2">
    <source>
        <dbReference type="SAM" id="MobiDB-lite"/>
    </source>
</evidence>
<feature type="transmembrane region" description="Helical" evidence="3">
    <location>
        <begin position="157"/>
        <end position="188"/>
    </location>
</feature>
<keyword evidence="5" id="KW-1185">Reference proteome</keyword>
<proteinExistence type="predicted"/>
<reference evidence="4" key="2">
    <citation type="submission" date="2023-05" db="EMBL/GenBank/DDBJ databases">
        <authorList>
            <consortium name="Lawrence Berkeley National Laboratory"/>
            <person name="Steindorff A."/>
            <person name="Hensen N."/>
            <person name="Bonometti L."/>
            <person name="Westerberg I."/>
            <person name="Brannstrom I.O."/>
            <person name="Guillou S."/>
            <person name="Cros-Aarteil S."/>
            <person name="Calhoun S."/>
            <person name="Haridas S."/>
            <person name="Kuo A."/>
            <person name="Mondo S."/>
            <person name="Pangilinan J."/>
            <person name="Riley R."/>
            <person name="Labutti K."/>
            <person name="Andreopoulos B."/>
            <person name="Lipzen A."/>
            <person name="Chen C."/>
            <person name="Yanf M."/>
            <person name="Daum C."/>
            <person name="Ng V."/>
            <person name="Clum A."/>
            <person name="Ohm R."/>
            <person name="Martin F."/>
            <person name="Silar P."/>
            <person name="Natvig D."/>
            <person name="Lalanne C."/>
            <person name="Gautier V."/>
            <person name="Ament-Velasquez S.L."/>
            <person name="Kruys A."/>
            <person name="Hutchinson M.I."/>
            <person name="Powell A.J."/>
            <person name="Barry K."/>
            <person name="Miller A.N."/>
            <person name="Grigoriev I.V."/>
            <person name="Debuchy R."/>
            <person name="Gladieux P."/>
            <person name="Thoren M.H."/>
            <person name="Johannesson H."/>
        </authorList>
    </citation>
    <scope>NUCLEOTIDE SEQUENCE</scope>
    <source>
        <strain evidence="4">CBS 103.79</strain>
    </source>
</reference>
<keyword evidence="3" id="KW-0812">Transmembrane</keyword>
<keyword evidence="3" id="KW-1133">Transmembrane helix</keyword>
<dbReference type="SUPFAM" id="SSF58100">
    <property type="entry name" value="Bacterial hemolysins"/>
    <property type="match status" value="1"/>
</dbReference>
<protein>
    <submittedName>
        <fullName evidence="4">Uncharacterized protein</fullName>
    </submittedName>
</protein>
<feature type="compositionally biased region" description="Low complexity" evidence="2">
    <location>
        <begin position="508"/>
        <end position="523"/>
    </location>
</feature>
<gene>
    <name evidence="4" type="ORF">C8A05DRAFT_36676</name>
</gene>
<evidence type="ECO:0000313" key="5">
    <source>
        <dbReference type="Proteomes" id="UP001303889"/>
    </source>
</evidence>
<dbReference type="Gene3D" id="1.20.1170.10">
    <property type="match status" value="1"/>
</dbReference>
<feature type="region of interest" description="Disordered" evidence="2">
    <location>
        <begin position="379"/>
        <end position="414"/>
    </location>
</feature>
<keyword evidence="1" id="KW-0175">Coiled coil</keyword>
<evidence type="ECO:0000256" key="3">
    <source>
        <dbReference type="SAM" id="Phobius"/>
    </source>
</evidence>
<feature type="region of interest" description="Disordered" evidence="2">
    <location>
        <begin position="482"/>
        <end position="523"/>
    </location>
</feature>
<accession>A0AAN6MF90</accession>
<comment type="caution">
    <text evidence="4">The sequence shown here is derived from an EMBL/GenBank/DDBJ whole genome shotgun (WGS) entry which is preliminary data.</text>
</comment>
<feature type="coiled-coil region" evidence="1">
    <location>
        <begin position="209"/>
        <end position="243"/>
    </location>
</feature>
<organism evidence="4 5">
    <name type="scientific">Staphylotrichum tortipilum</name>
    <dbReference type="NCBI Taxonomy" id="2831512"/>
    <lineage>
        <taxon>Eukaryota</taxon>
        <taxon>Fungi</taxon>
        <taxon>Dikarya</taxon>
        <taxon>Ascomycota</taxon>
        <taxon>Pezizomycotina</taxon>
        <taxon>Sordariomycetes</taxon>
        <taxon>Sordariomycetidae</taxon>
        <taxon>Sordariales</taxon>
        <taxon>Chaetomiaceae</taxon>
        <taxon>Staphylotrichum</taxon>
    </lineage>
</organism>
<evidence type="ECO:0000256" key="1">
    <source>
        <dbReference type="SAM" id="Coils"/>
    </source>
</evidence>
<name>A0AAN6MF90_9PEZI</name>
<sequence>MSVAEALEKCSRVYSDTFHRSEVALDKLSSRAKELSMGLGSGGMLGMRMQIGHLLNQLRNIHERTYAEIVQDQSHISRDFHSIKQEATTLRDHWHDLQDFLQDLQTAVGRRKRDAAAMGNGGVLRKDQMSREMEEIRAEITRLKKSSAEALGPVNPWVFIFFGCFLAFGLLPFGYAVTLTIAMSLAFYMTQSQSGAVPAGTTPSSNSTSTEIKAHIQSLESQLQRANRELSALEKQKHSQTAIGSAIGSLQPPLSSAFQTVSSAYTAYTQLLERIHDIENSRYMRLNRAIDVIKESLMNKTYTHGDNLVAPHVRVSREIFLPALHEVCAFGSFATVLSNTNLNINAGRFKLQVQQHAQMLPQPQDSHFDLSTITPPVRPPATVRANNRGLPSVGGPAPTTTTPTPPSALGKALPPRSERLGYLNQVGSFAEEKVNKMYNEAHQDAIGRVRARVEDTYTSTMHTTTRQFLATSSSIDHDVYLPGPHPGPQRLALPPAPMPYAPHHAHQHPQQYSQQHQHQYAGQ</sequence>
<evidence type="ECO:0000313" key="4">
    <source>
        <dbReference type="EMBL" id="KAK3899700.1"/>
    </source>
</evidence>
<dbReference type="Proteomes" id="UP001303889">
    <property type="component" value="Unassembled WGS sequence"/>
</dbReference>